<sequence>MISEVRNDVSDWPLPQVTNVDEWVPFEGQLFEDNEYVNSLTFQELQHEPLPQVNNIDEGVPFEGQVFESDNVAYEFYCLFAKQNGFSIRRDHIYKSSKNVSEENPSGVYKREFVCHRGGIVKPRKTVEVENQRKRKSSRCDYGAKMVVNKRTIVFEKKWVVKYFNNSHNHELLDNKEVRFLPAYRNIPIVDQDHILLLSKVGCSVSIIMRVLELEKRTGTGNLPFLEKDIRNFIQSYSGIGKESDAADVLRLCKSLKDREEAFQVEFTIDESNKLEHIVWAFGDSIRAYEAFGDVVVFDTTYRINRYGMPLGIWVGVDNHGNSIFFGCVLLRNEKISSFEWAIKSFLAFVKGKYPKTILTDQDLSIKEAIATKLPNTKHAFCIWHIVAKLSSWFSFPLGSRYDDFKHEFHKVYHLECADDFEREWKIMVSQFGLGVDKHIDLLFSHRKFWALAYLKDFFFAGMTTTGRSESINSYIKRFLDANNRTLRIDKLLYFCVGWCCCQN</sequence>
<evidence type="ECO:0000259" key="1">
    <source>
        <dbReference type="Pfam" id="PF03101"/>
    </source>
</evidence>
<dbReference type="Proteomes" id="UP000265566">
    <property type="component" value="Chromosome 5"/>
</dbReference>
<dbReference type="EMBL" id="PSQE01000005">
    <property type="protein sequence ID" value="RHN56580.1"/>
    <property type="molecule type" value="Genomic_DNA"/>
</dbReference>
<gene>
    <name evidence="4" type="ORF">MtrunA17_Chr5g0431001</name>
</gene>
<dbReference type="PANTHER" id="PTHR47718:SF9">
    <property type="entry name" value="PROTEIN FAR1-RELATED SEQUENCE"/>
    <property type="match status" value="1"/>
</dbReference>
<reference evidence="5" key="1">
    <citation type="journal article" date="2018" name="Nat. Plants">
        <title>Whole-genome landscape of Medicago truncatula symbiotic genes.</title>
        <authorList>
            <person name="Pecrix Y."/>
            <person name="Staton S.E."/>
            <person name="Sallet E."/>
            <person name="Lelandais-Briere C."/>
            <person name="Moreau S."/>
            <person name="Carrere S."/>
            <person name="Blein T."/>
            <person name="Jardinaud M.F."/>
            <person name="Latrasse D."/>
            <person name="Zouine M."/>
            <person name="Zahm M."/>
            <person name="Kreplak J."/>
            <person name="Mayjonade B."/>
            <person name="Satge C."/>
            <person name="Perez M."/>
            <person name="Cauet S."/>
            <person name="Marande W."/>
            <person name="Chantry-Darmon C."/>
            <person name="Lopez-Roques C."/>
            <person name="Bouchez O."/>
            <person name="Berard A."/>
            <person name="Debelle F."/>
            <person name="Munos S."/>
            <person name="Bendahmane A."/>
            <person name="Berges H."/>
            <person name="Niebel A."/>
            <person name="Buitink J."/>
            <person name="Frugier F."/>
            <person name="Benhamed M."/>
            <person name="Crespi M."/>
            <person name="Gouzy J."/>
            <person name="Gamas P."/>
        </authorList>
    </citation>
    <scope>NUCLEOTIDE SEQUENCE [LARGE SCALE GENOMIC DNA]</scope>
    <source>
        <strain evidence="5">cv. Jemalong A17</strain>
    </source>
</reference>
<accession>A0A396HTA5</accession>
<organism evidence="4 5">
    <name type="scientific">Medicago truncatula</name>
    <name type="common">Barrel medic</name>
    <name type="synonym">Medicago tribuloides</name>
    <dbReference type="NCBI Taxonomy" id="3880"/>
    <lineage>
        <taxon>Eukaryota</taxon>
        <taxon>Viridiplantae</taxon>
        <taxon>Streptophyta</taxon>
        <taxon>Embryophyta</taxon>
        <taxon>Tracheophyta</taxon>
        <taxon>Spermatophyta</taxon>
        <taxon>Magnoliopsida</taxon>
        <taxon>eudicotyledons</taxon>
        <taxon>Gunneridae</taxon>
        <taxon>Pentapetalae</taxon>
        <taxon>rosids</taxon>
        <taxon>fabids</taxon>
        <taxon>Fabales</taxon>
        <taxon>Fabaceae</taxon>
        <taxon>Papilionoideae</taxon>
        <taxon>50 kb inversion clade</taxon>
        <taxon>NPAAA clade</taxon>
        <taxon>Hologalegina</taxon>
        <taxon>IRL clade</taxon>
        <taxon>Trifolieae</taxon>
        <taxon>Medicago</taxon>
    </lineage>
</organism>
<evidence type="ECO:0000313" key="5">
    <source>
        <dbReference type="Proteomes" id="UP000265566"/>
    </source>
</evidence>
<evidence type="ECO:0000313" key="4">
    <source>
        <dbReference type="EMBL" id="RHN56580.1"/>
    </source>
</evidence>
<comment type="caution">
    <text evidence="4">The sequence shown here is derived from an EMBL/GenBank/DDBJ whole genome shotgun (WGS) entry which is preliminary data.</text>
</comment>
<dbReference type="Pfam" id="PF26175">
    <property type="entry name" value="HTH_FAR1"/>
    <property type="match status" value="1"/>
</dbReference>
<dbReference type="Gramene" id="rna32006">
    <property type="protein sequence ID" value="RHN56580.1"/>
    <property type="gene ID" value="gene32006"/>
</dbReference>
<dbReference type="InterPro" id="IPR058778">
    <property type="entry name" value="HTH_FAR1-11-like"/>
</dbReference>
<protein>
    <submittedName>
        <fullName evidence="4">Putative transcription factor FAR family</fullName>
    </submittedName>
</protein>
<name>A0A396HTA5_MEDTR</name>
<evidence type="ECO:0000259" key="3">
    <source>
        <dbReference type="Pfam" id="PF26175"/>
    </source>
</evidence>
<dbReference type="Pfam" id="PF03101">
    <property type="entry name" value="FAR1"/>
    <property type="match status" value="1"/>
</dbReference>
<proteinExistence type="predicted"/>
<feature type="domain" description="MULE transposase" evidence="2">
    <location>
        <begin position="295"/>
        <end position="388"/>
    </location>
</feature>
<dbReference type="AlphaFoldDB" id="A0A396HTA5"/>
<evidence type="ECO:0000259" key="2">
    <source>
        <dbReference type="Pfam" id="PF10551"/>
    </source>
</evidence>
<dbReference type="Pfam" id="PF10551">
    <property type="entry name" value="MULE"/>
    <property type="match status" value="1"/>
</dbReference>
<feature type="domain" description="FAR1" evidence="1">
    <location>
        <begin position="75"/>
        <end position="173"/>
    </location>
</feature>
<dbReference type="InterPro" id="IPR018289">
    <property type="entry name" value="MULE_transposase_dom"/>
</dbReference>
<dbReference type="InterPro" id="IPR004330">
    <property type="entry name" value="FAR1_DNA_bnd_dom"/>
</dbReference>
<feature type="domain" description="FAR1-related sequence 11-like HTH-like" evidence="3">
    <location>
        <begin position="186"/>
        <end position="240"/>
    </location>
</feature>
<dbReference type="PANTHER" id="PTHR47718">
    <property type="entry name" value="OS01G0519700 PROTEIN"/>
    <property type="match status" value="1"/>
</dbReference>